<comment type="caution">
    <text evidence="2">The sequence shown here is derived from an EMBL/GenBank/DDBJ whole genome shotgun (WGS) entry which is preliminary data.</text>
</comment>
<accession>A0A8K0C7X4</accession>
<dbReference type="Proteomes" id="UP000801492">
    <property type="component" value="Unassembled WGS sequence"/>
</dbReference>
<keyword evidence="1" id="KW-0732">Signal</keyword>
<keyword evidence="3" id="KW-1185">Reference proteome</keyword>
<organism evidence="2 3">
    <name type="scientific">Ignelater luminosus</name>
    <name type="common">Cucubano</name>
    <name type="synonym">Pyrophorus luminosus</name>
    <dbReference type="NCBI Taxonomy" id="2038154"/>
    <lineage>
        <taxon>Eukaryota</taxon>
        <taxon>Metazoa</taxon>
        <taxon>Ecdysozoa</taxon>
        <taxon>Arthropoda</taxon>
        <taxon>Hexapoda</taxon>
        <taxon>Insecta</taxon>
        <taxon>Pterygota</taxon>
        <taxon>Neoptera</taxon>
        <taxon>Endopterygota</taxon>
        <taxon>Coleoptera</taxon>
        <taxon>Polyphaga</taxon>
        <taxon>Elateriformia</taxon>
        <taxon>Elateroidea</taxon>
        <taxon>Elateridae</taxon>
        <taxon>Agrypninae</taxon>
        <taxon>Pyrophorini</taxon>
        <taxon>Ignelater</taxon>
    </lineage>
</organism>
<sequence>MTISSANVPIIVLVVVVVWHYDNQALEEKSRWSYLDLKAMTTKEYYDEFEAFSVGDDTEISANGAQGGSLFSIEEMSVDFVEGNLNSVMVCTNQNSTSNKNGDEDWEDENNLPISAIRGNYHDEAWTSDVSNCALPNTFSEETGPNLPSTAETPLDAFLHFLFLDLIKSKIFHSNLYSVATNTNEMKAFLGINLRMSIKKLLSYKDYRSSR</sequence>
<evidence type="ECO:0000313" key="2">
    <source>
        <dbReference type="EMBL" id="KAF2881059.1"/>
    </source>
</evidence>
<reference evidence="2" key="1">
    <citation type="submission" date="2019-08" db="EMBL/GenBank/DDBJ databases">
        <title>The genome of the North American firefly Photinus pyralis.</title>
        <authorList>
            <consortium name="Photinus pyralis genome working group"/>
            <person name="Fallon T.R."/>
            <person name="Sander Lower S.E."/>
            <person name="Weng J.-K."/>
        </authorList>
    </citation>
    <scope>NUCLEOTIDE SEQUENCE</scope>
    <source>
        <strain evidence="2">TRF0915ILg1</strain>
        <tissue evidence="2">Whole body</tissue>
    </source>
</reference>
<proteinExistence type="predicted"/>
<protein>
    <submittedName>
        <fullName evidence="2">Uncharacterized protein</fullName>
    </submittedName>
</protein>
<feature type="signal peptide" evidence="1">
    <location>
        <begin position="1"/>
        <end position="25"/>
    </location>
</feature>
<feature type="chain" id="PRO_5035431908" evidence="1">
    <location>
        <begin position="26"/>
        <end position="211"/>
    </location>
</feature>
<dbReference type="AlphaFoldDB" id="A0A8K0C7X4"/>
<gene>
    <name evidence="2" type="ORF">ILUMI_25108</name>
</gene>
<name>A0A8K0C7X4_IGNLU</name>
<evidence type="ECO:0000313" key="3">
    <source>
        <dbReference type="Proteomes" id="UP000801492"/>
    </source>
</evidence>
<dbReference type="EMBL" id="VTPC01090864">
    <property type="protein sequence ID" value="KAF2881059.1"/>
    <property type="molecule type" value="Genomic_DNA"/>
</dbReference>
<evidence type="ECO:0000256" key="1">
    <source>
        <dbReference type="SAM" id="SignalP"/>
    </source>
</evidence>